<dbReference type="Pfam" id="PF06094">
    <property type="entry name" value="GGACT"/>
    <property type="match status" value="1"/>
</dbReference>
<dbReference type="InterPro" id="IPR013024">
    <property type="entry name" value="GGCT-like"/>
</dbReference>
<dbReference type="PANTHER" id="PTHR31544:SF2">
    <property type="entry name" value="AIG2-LIKE PROTEIN D"/>
    <property type="match status" value="1"/>
</dbReference>
<dbReference type="PANTHER" id="PTHR31544">
    <property type="entry name" value="AIG2-LIKE PROTEIN D"/>
    <property type="match status" value="1"/>
</dbReference>
<comment type="caution">
    <text evidence="5">The sequence shown here is derived from an EMBL/GenBank/DDBJ whole genome shotgun (WGS) entry which is preliminary data.</text>
</comment>
<dbReference type="EMBL" id="AZIL01003189">
    <property type="protein sequence ID" value="EWM20337.1"/>
    <property type="molecule type" value="Genomic_DNA"/>
</dbReference>
<keyword evidence="2" id="KW-0808">Transferase</keyword>
<evidence type="ECO:0000256" key="2">
    <source>
        <dbReference type="ARBA" id="ARBA00022679"/>
    </source>
</evidence>
<dbReference type="GO" id="GO:0016740">
    <property type="term" value="F:transferase activity"/>
    <property type="evidence" value="ECO:0007669"/>
    <property type="project" value="UniProtKB-KW"/>
</dbReference>
<organism evidence="5 6">
    <name type="scientific">Nannochloropsis gaditana</name>
    <dbReference type="NCBI Taxonomy" id="72520"/>
    <lineage>
        <taxon>Eukaryota</taxon>
        <taxon>Sar</taxon>
        <taxon>Stramenopiles</taxon>
        <taxon>Ochrophyta</taxon>
        <taxon>Eustigmatophyceae</taxon>
        <taxon>Eustigmatales</taxon>
        <taxon>Monodopsidaceae</taxon>
        <taxon>Nannochloropsis</taxon>
    </lineage>
</organism>
<evidence type="ECO:0000313" key="5">
    <source>
        <dbReference type="EMBL" id="EWM20337.1"/>
    </source>
</evidence>
<evidence type="ECO:0000256" key="3">
    <source>
        <dbReference type="ARBA" id="ARBA00030602"/>
    </source>
</evidence>
<proteinExistence type="inferred from homology"/>
<dbReference type="AlphaFoldDB" id="W7T0R7"/>
<feature type="domain" description="Gamma-glutamylcyclotransferase AIG2-like" evidence="4">
    <location>
        <begin position="5"/>
        <end position="124"/>
    </location>
</feature>
<gene>
    <name evidence="5" type="ORF">Naga_100962g1</name>
</gene>
<sequence length="151" mass="17174">MTLHFVYGSLMSPEVVKELLGRIPPQIPGTLFGYTRWRVPDQVYPGILPGPVGKSEVPGFLVKDLLASEVEIFDAFEGDDYIKTPVTIRVSEASPHLHPGEHQAWAYVWKPVPGQPLVEHWDYEKTFLPHLEDYLASSREFRDSLTHIPRP</sequence>
<dbReference type="SUPFAM" id="SSF110857">
    <property type="entry name" value="Gamma-glutamyl cyclotransferase-like"/>
    <property type="match status" value="1"/>
</dbReference>
<name>W7T0R7_9STRA</name>
<dbReference type="CDD" id="cd06661">
    <property type="entry name" value="GGCT_like"/>
    <property type="match status" value="1"/>
</dbReference>
<evidence type="ECO:0000256" key="1">
    <source>
        <dbReference type="ARBA" id="ARBA00008861"/>
    </source>
</evidence>
<evidence type="ECO:0000313" key="6">
    <source>
        <dbReference type="Proteomes" id="UP000019335"/>
    </source>
</evidence>
<dbReference type="InterPro" id="IPR036568">
    <property type="entry name" value="GGCT-like_sf"/>
</dbReference>
<dbReference type="Gene3D" id="3.10.490.10">
    <property type="entry name" value="Gamma-glutamyl cyclotransferase-like"/>
    <property type="match status" value="1"/>
</dbReference>
<dbReference type="InterPro" id="IPR009288">
    <property type="entry name" value="AIG2-like_dom"/>
</dbReference>
<accession>W7T0R7</accession>
<keyword evidence="6" id="KW-1185">Reference proteome</keyword>
<reference evidence="5 6" key="1">
    <citation type="journal article" date="2014" name="Mol. Plant">
        <title>Chromosome Scale Genome Assembly and Transcriptome Profiling of Nannochloropsis gaditana in Nitrogen Depletion.</title>
        <authorList>
            <person name="Corteggiani Carpinelli E."/>
            <person name="Telatin A."/>
            <person name="Vitulo N."/>
            <person name="Forcato C."/>
            <person name="D'Angelo M."/>
            <person name="Schiavon R."/>
            <person name="Vezzi A."/>
            <person name="Giacometti G.M."/>
            <person name="Morosinotto T."/>
            <person name="Valle G."/>
        </authorList>
    </citation>
    <scope>NUCLEOTIDE SEQUENCE [LARGE SCALE GENOMIC DNA]</scope>
    <source>
        <strain evidence="5 6">B-31</strain>
    </source>
</reference>
<protein>
    <recommendedName>
        <fullName evidence="3">Putative gamma-glutamylcyclotransferase</fullName>
    </recommendedName>
</protein>
<dbReference type="OrthoDB" id="1044435at2759"/>
<evidence type="ECO:0000259" key="4">
    <source>
        <dbReference type="Pfam" id="PF06094"/>
    </source>
</evidence>
<dbReference type="Proteomes" id="UP000019335">
    <property type="component" value="Unassembled WGS sequence"/>
</dbReference>
<comment type="similarity">
    <text evidence="1">Belongs to the gamma-glutamylcyclotransferase family.</text>
</comment>
<dbReference type="InterPro" id="IPR045038">
    <property type="entry name" value="AIG2-like"/>
</dbReference>